<protein>
    <recommendedName>
        <fullName evidence="6">DNA repair and recombination protein RAD52</fullName>
    </recommendedName>
</protein>
<dbReference type="GO" id="GO:0006312">
    <property type="term" value="P:mitotic recombination"/>
    <property type="evidence" value="ECO:0007669"/>
    <property type="project" value="TreeGrafter"/>
</dbReference>
<evidence type="ECO:0000313" key="9">
    <source>
        <dbReference type="Proteomes" id="UP001377567"/>
    </source>
</evidence>
<dbReference type="SUPFAM" id="SSF54768">
    <property type="entry name" value="dsRNA-binding domain-like"/>
    <property type="match status" value="1"/>
</dbReference>
<feature type="compositionally biased region" description="Polar residues" evidence="7">
    <location>
        <begin position="283"/>
        <end position="301"/>
    </location>
</feature>
<evidence type="ECO:0000256" key="3">
    <source>
        <dbReference type="ARBA" id="ARBA00023172"/>
    </source>
</evidence>
<proteinExistence type="inferred from homology"/>
<dbReference type="InterPro" id="IPR042525">
    <property type="entry name" value="Rad52_Rad59_Rad22_sf"/>
</dbReference>
<keyword evidence="3" id="KW-0233">DNA recombination</keyword>
<dbReference type="PANTHER" id="PTHR12132:SF1">
    <property type="entry name" value="DNA REPAIR PROTEIN RAD52 HOMOLOG"/>
    <property type="match status" value="1"/>
</dbReference>
<evidence type="ECO:0000256" key="2">
    <source>
        <dbReference type="ARBA" id="ARBA00022763"/>
    </source>
</evidence>
<organism evidence="8 9">
    <name type="scientific">Maudiozyma humilis</name>
    <name type="common">Sour dough yeast</name>
    <name type="synonym">Kazachstania humilis</name>
    <dbReference type="NCBI Taxonomy" id="51915"/>
    <lineage>
        <taxon>Eukaryota</taxon>
        <taxon>Fungi</taxon>
        <taxon>Dikarya</taxon>
        <taxon>Ascomycota</taxon>
        <taxon>Saccharomycotina</taxon>
        <taxon>Saccharomycetes</taxon>
        <taxon>Saccharomycetales</taxon>
        <taxon>Saccharomycetaceae</taxon>
        <taxon>Maudiozyma</taxon>
    </lineage>
</organism>
<dbReference type="GO" id="GO:0005634">
    <property type="term" value="C:nucleus"/>
    <property type="evidence" value="ECO:0007669"/>
    <property type="project" value="InterPro"/>
</dbReference>
<dbReference type="InterPro" id="IPR004585">
    <property type="entry name" value="DNA_recomb/repair_Rad52"/>
</dbReference>
<feature type="compositionally biased region" description="Low complexity" evidence="7">
    <location>
        <begin position="385"/>
        <end position="412"/>
    </location>
</feature>
<evidence type="ECO:0000313" key="8">
    <source>
        <dbReference type="EMBL" id="GMM53483.1"/>
    </source>
</evidence>
<evidence type="ECO:0000256" key="1">
    <source>
        <dbReference type="ARBA" id="ARBA00006638"/>
    </source>
</evidence>
<feature type="compositionally biased region" description="Pro residues" evidence="7">
    <location>
        <begin position="219"/>
        <end position="229"/>
    </location>
</feature>
<keyword evidence="2" id="KW-0227">DNA damage</keyword>
<feature type="region of interest" description="Disordered" evidence="7">
    <location>
        <begin position="342"/>
        <end position="365"/>
    </location>
</feature>
<keyword evidence="4" id="KW-0234">DNA repair</keyword>
<dbReference type="GO" id="GO:0003697">
    <property type="term" value="F:single-stranded DNA binding"/>
    <property type="evidence" value="ECO:0007669"/>
    <property type="project" value="UniProtKB-ARBA"/>
</dbReference>
<dbReference type="Pfam" id="PF04098">
    <property type="entry name" value="Rad52_Rad22"/>
    <property type="match status" value="1"/>
</dbReference>
<dbReference type="EMBL" id="BTGD01000001">
    <property type="protein sequence ID" value="GMM53483.1"/>
    <property type="molecule type" value="Genomic_DNA"/>
</dbReference>
<feature type="region of interest" description="Disordered" evidence="7">
    <location>
        <begin position="182"/>
        <end position="253"/>
    </location>
</feature>
<evidence type="ECO:0000256" key="4">
    <source>
        <dbReference type="ARBA" id="ARBA00023204"/>
    </source>
</evidence>
<reference evidence="8 9" key="1">
    <citation type="journal article" date="2023" name="Elife">
        <title>Identification of key yeast species and microbe-microbe interactions impacting larval growth of Drosophila in the wild.</title>
        <authorList>
            <person name="Mure A."/>
            <person name="Sugiura Y."/>
            <person name="Maeda R."/>
            <person name="Honda K."/>
            <person name="Sakurai N."/>
            <person name="Takahashi Y."/>
            <person name="Watada M."/>
            <person name="Katoh T."/>
            <person name="Gotoh A."/>
            <person name="Gotoh Y."/>
            <person name="Taniguchi I."/>
            <person name="Nakamura K."/>
            <person name="Hayashi T."/>
            <person name="Katayama T."/>
            <person name="Uemura T."/>
            <person name="Hattori Y."/>
        </authorList>
    </citation>
    <scope>NUCLEOTIDE SEQUENCE [LARGE SCALE GENOMIC DNA]</scope>
    <source>
        <strain evidence="8 9">KH-74</strain>
    </source>
</reference>
<feature type="region of interest" description="Disordered" evidence="7">
    <location>
        <begin position="268"/>
        <end position="329"/>
    </location>
</feature>
<dbReference type="NCBIfam" id="TIGR00607">
    <property type="entry name" value="rad52"/>
    <property type="match status" value="1"/>
</dbReference>
<comment type="caution">
    <text evidence="8">The sequence shown here is derived from an EMBL/GenBank/DDBJ whole genome shotgun (WGS) entry which is preliminary data.</text>
</comment>
<dbReference type="Proteomes" id="UP001377567">
    <property type="component" value="Unassembled WGS sequence"/>
</dbReference>
<evidence type="ECO:0000256" key="6">
    <source>
        <dbReference type="ARBA" id="ARBA00041062"/>
    </source>
</evidence>
<dbReference type="Gene3D" id="3.30.390.80">
    <property type="entry name" value="DNA repair protein Rad52/59/22"/>
    <property type="match status" value="1"/>
</dbReference>
<dbReference type="GO" id="GO:0045002">
    <property type="term" value="P:double-strand break repair via single-strand annealing"/>
    <property type="evidence" value="ECO:0007669"/>
    <property type="project" value="InterPro"/>
</dbReference>
<comment type="similarity">
    <text evidence="1">Belongs to the RAD52 family.</text>
</comment>
<name>A0AAV5RQI2_MAUHU</name>
<dbReference type="PANTHER" id="PTHR12132">
    <property type="entry name" value="DNA REPAIR AND RECOMBINATION PROTEIN RAD52, RAD59"/>
    <property type="match status" value="1"/>
</dbReference>
<feature type="compositionally biased region" description="Polar residues" evidence="7">
    <location>
        <begin position="312"/>
        <end position="323"/>
    </location>
</feature>
<evidence type="ECO:0000256" key="7">
    <source>
        <dbReference type="SAM" id="MobiDB-lite"/>
    </source>
</evidence>
<dbReference type="AlphaFoldDB" id="A0AAV5RQI2"/>
<dbReference type="InterPro" id="IPR041247">
    <property type="entry name" value="Rad52_fam"/>
</dbReference>
<gene>
    <name evidence="8" type="ORF">DAKH74_000990</name>
</gene>
<accession>A0AAV5RQI2</accession>
<comment type="function">
    <text evidence="5">Involved in DNA double-strand break (DSB) repair and recombination. Promotes the annealing of complementary single-stranded DNA and by stimulation of the RAD51 recombinase.</text>
</comment>
<evidence type="ECO:0000256" key="5">
    <source>
        <dbReference type="ARBA" id="ARBA00037138"/>
    </source>
</evidence>
<dbReference type="FunFam" id="3.30.390.80:FF:000001">
    <property type="entry name" value="DNA repair protein RAD52 homolog"/>
    <property type="match status" value="1"/>
</dbReference>
<feature type="region of interest" description="Disordered" evidence="7">
    <location>
        <begin position="381"/>
        <end position="459"/>
    </location>
</feature>
<keyword evidence="9" id="KW-1185">Reference proteome</keyword>
<dbReference type="InterPro" id="IPR007232">
    <property type="entry name" value="Rad52_Rad59_Rad22"/>
</dbReference>
<dbReference type="GO" id="GO:0000730">
    <property type="term" value="P:DNA recombinase assembly"/>
    <property type="evidence" value="ECO:0007669"/>
    <property type="project" value="InterPro"/>
</dbReference>
<sequence>MTDKKPTFLLDEDIQAKLDKKLGPEYISKRTGFGKNMVAYLEGWRAINLANQIFGYNGWSTEVKGVTIDFLDERQGKFNIGCSAIIRVTLNNGAYREDVGYGVVENERRKAAAFERAKKAAVTDGLKRALKSYGNALGNCLYDKDFLSKIDKVKFDPPDFDEGSLFRPSDEINEMSRANTVDADYGNANMPNKRRQLNAVPLPRSSGRTAPTVRQQNIPPNPKPQPKPVAQPVVTNPTPAPSAPTPNNSARVEPNLDLENEDLLDDSFTMSDDFQDDDLLSMSGKSSKQKQPLDSSNSDAENNPVAFVTAKGATSLQNRSTIPKENMFDPKYNAQSIKHTIDQTTSKHVPMNNAKDSPAPGSRDSMYAKFAAKGKQLDIQTGAPTTTTSATASTTAVTAVSSTAATAAQSTAPNSNRFAPPSKVTHPNAQVTPLPPPNTTRREVGRPKINPLNMKRSSP</sequence>